<reference evidence="2 3" key="2">
    <citation type="journal article" date="2011" name="J. Bacteriol.">
        <title>Complete genome sequences for the anaerobic, extremely thermophilic plant biomass-degrading bacteria Caldicellulosiruptor hydrothermalis, Caldicellulosiruptor kristjanssonii, Caldicellulosiruptor kronotskyensis, Caldicellulosiruptor owensenis, and Caldicellulosiruptor lactoaceticus.</title>
        <authorList>
            <person name="Blumer-Schuette S.E."/>
            <person name="Ozdemir I."/>
            <person name="Mistry D."/>
            <person name="Lucas S."/>
            <person name="Lapidus A."/>
            <person name="Cheng J.F."/>
            <person name="Goodwin L.A."/>
            <person name="Pitluck S."/>
            <person name="Land M.L."/>
            <person name="Hauser L.J."/>
            <person name="Woyke T."/>
            <person name="Mikhailova N."/>
            <person name="Pati A."/>
            <person name="Kyrpides N.C."/>
            <person name="Ivanova N."/>
            <person name="Detter J.C."/>
            <person name="Walston-Davenport K."/>
            <person name="Han S."/>
            <person name="Adams M.W."/>
            <person name="Kelly R.M."/>
        </authorList>
    </citation>
    <scope>NUCLEOTIDE SEQUENCE [LARGE SCALE GENOMIC DNA]</scope>
    <source>
        <strain evidence="3">ATCC 700853 / DSM 12137 / I77R1B</strain>
    </source>
</reference>
<evidence type="ECO:0008006" key="4">
    <source>
        <dbReference type="Google" id="ProtNLM"/>
    </source>
</evidence>
<sequence>MLINAEEFKENVQKFLEVAKREEVIIAEDGKPTLKIVPLRDNKNRKNNLKKKQQVFELIDKLAGAASDIKDIDVDKAREERILKIE</sequence>
<evidence type="ECO:0000313" key="2">
    <source>
        <dbReference type="EMBL" id="ADQ41685.1"/>
    </source>
</evidence>
<gene>
    <name evidence="2" type="ordered locus">Calkr_2223</name>
</gene>
<organism evidence="2 3">
    <name type="scientific">Caldicellulosiruptor acetigenus (strain ATCC 700853 / DSM 12137 / I77R1B)</name>
    <name type="common">Caldicellulosiruptor kristjanssonii</name>
    <dbReference type="NCBI Taxonomy" id="632335"/>
    <lineage>
        <taxon>Bacteria</taxon>
        <taxon>Bacillati</taxon>
        <taxon>Bacillota</taxon>
        <taxon>Bacillota incertae sedis</taxon>
        <taxon>Caldicellulosiruptorales</taxon>
        <taxon>Caldicellulosiruptoraceae</taxon>
        <taxon>Caldicellulosiruptor</taxon>
    </lineage>
</organism>
<dbReference type="STRING" id="632335.Calkr_2223"/>
<evidence type="ECO:0000256" key="1">
    <source>
        <dbReference type="ARBA" id="ARBA00009981"/>
    </source>
</evidence>
<dbReference type="EMBL" id="CP002326">
    <property type="protein sequence ID" value="ADQ41685.1"/>
    <property type="molecule type" value="Genomic_DNA"/>
</dbReference>
<evidence type="ECO:0000313" key="3">
    <source>
        <dbReference type="Proteomes" id="UP000009256"/>
    </source>
</evidence>
<dbReference type="HOGENOM" id="CLU_2491998_0_0_9"/>
<dbReference type="AlphaFoldDB" id="E4S6C7"/>
<dbReference type="KEGG" id="cki:Calkr_2223"/>
<dbReference type="Proteomes" id="UP000009256">
    <property type="component" value="Chromosome"/>
</dbReference>
<name>E4S6C7_CALA7</name>
<protein>
    <recommendedName>
        <fullName evidence="4">Antitoxin</fullName>
    </recommendedName>
</protein>
<accession>E4S6C7</accession>
<keyword evidence="3" id="KW-1185">Reference proteome</keyword>
<comment type="similarity">
    <text evidence="1">Belongs to the phD/YefM antitoxin family.</text>
</comment>
<dbReference type="InterPro" id="IPR036165">
    <property type="entry name" value="YefM-like_sf"/>
</dbReference>
<dbReference type="SUPFAM" id="SSF143120">
    <property type="entry name" value="YefM-like"/>
    <property type="match status" value="1"/>
</dbReference>
<proteinExistence type="inferred from homology"/>
<reference key="1">
    <citation type="submission" date="2010-11" db="EMBL/GenBank/DDBJ databases">
        <title>Complete sequence of chromosome of Caldicellulosiruptor kristjanssonii 177R1B.</title>
        <authorList>
            <consortium name="US DOE Joint Genome Institute"/>
            <person name="Lucas S."/>
            <person name="Copeland A."/>
            <person name="Lapidus A."/>
            <person name="Cheng J.-F."/>
            <person name="Bruce D."/>
            <person name="Goodwin L."/>
            <person name="Pitluck S."/>
            <person name="Davenport K."/>
            <person name="Detter J.C."/>
            <person name="Han C."/>
            <person name="Tapia R."/>
            <person name="Land M."/>
            <person name="Hauser L."/>
            <person name="Jeffries C."/>
            <person name="Kyrpides N."/>
            <person name="Ivanova N."/>
            <person name="Mikhailova N."/>
            <person name="Blumer-Schuette S.E."/>
            <person name="Kelly R.M."/>
            <person name="Woyke T."/>
        </authorList>
    </citation>
    <scope>NUCLEOTIDE SEQUENCE</scope>
    <source>
        <strain>177R1B</strain>
    </source>
</reference>